<dbReference type="SUPFAM" id="SSF57845">
    <property type="entry name" value="B-box zinc-binding domain"/>
    <property type="match status" value="1"/>
</dbReference>
<evidence type="ECO:0000256" key="3">
    <source>
        <dbReference type="ARBA" id="ARBA00022833"/>
    </source>
</evidence>
<accession>A0AAN9HDF1</accession>
<dbReference type="Pfam" id="PF13445">
    <property type="entry name" value="zf-RING_UBOX"/>
    <property type="match status" value="1"/>
</dbReference>
<dbReference type="CDD" id="cd19769">
    <property type="entry name" value="Bbox2_TRIM16-like"/>
    <property type="match status" value="1"/>
</dbReference>
<evidence type="ECO:0000256" key="2">
    <source>
        <dbReference type="ARBA" id="ARBA00022771"/>
    </source>
</evidence>
<evidence type="ECO:0000259" key="6">
    <source>
        <dbReference type="PROSITE" id="PS50089"/>
    </source>
</evidence>
<sequence>MADDRESLRCSICLDLFRNPAIIPCGHSFCTECITGVWDRDRDHVCRCPQCKHTFNRRPALIEWLHVKELSEKLMKMRRRTPADEDVSCDSCTSRPSRATRSCLTCLASYCESHLEKHDELHGWRTHQLTDSATDLLRKTCSQHGKLIDVFCRTDQRCVCLLCAMHEHKSHQTTSASDERADRQRKLMETRVKFQQNIQDREKDFKELTQAEESIRRSAQTAVRESERVFSEVVSCVQNTCCRVKELIADQQRAELSHIEGLQEKVQQKIAGMKRKVSELDQFMSTEDHIQFLQNYPYDCEESTSEEFEDLSSFSEHPDAFYHNVRKLVSKMQERLMDVTKTTEIEIKIKSIKVLPPVGGSVKLSATPALGEKDERWNGDIRLKTNEVTSSSSPDGNPLSTGSDLFDQKDIFRFGEPAFNFRFQHVPFTSSEETHEPYMSQTYEPAVPLPDLIEISTGEEDEQVVFSHRAKLYRFDKESMEWKERGVGILKILQNHKPRLVMRREKVLKLCANHWITPNMKLKPMKASEKAWTWNAVDFADGGGSMDQTLAVRFKLQESADAFRELFEEAVATASSAPESGEDFEEVVKSLKGKLNPGLSIRRDSSTGHDANLPGENAGDATETHSDGEEEDSEEDEEDDDDDDEDDDEAPIHVDLPSVEEDEEEMLLKERAKLYRWDCDINKWKARGEGDIKILFHPSRKIYRVFMRQEGDGKVCVNHCITRALHLKALNTSGHAVTWTAADSSEGDAVSRRFAVKFKTPELAVSFTKTFTDGQSHFSEYTQTLQK</sequence>
<dbReference type="InterPro" id="IPR001841">
    <property type="entry name" value="Znf_RING"/>
</dbReference>
<dbReference type="SMART" id="SM00336">
    <property type="entry name" value="BBOX"/>
    <property type="match status" value="1"/>
</dbReference>
<dbReference type="SUPFAM" id="SSF50729">
    <property type="entry name" value="PH domain-like"/>
    <property type="match status" value="2"/>
</dbReference>
<dbReference type="GO" id="GO:0005737">
    <property type="term" value="C:cytoplasm"/>
    <property type="evidence" value="ECO:0007669"/>
    <property type="project" value="TreeGrafter"/>
</dbReference>
<feature type="region of interest" description="Disordered" evidence="5">
    <location>
        <begin position="598"/>
        <end position="663"/>
    </location>
</feature>
<dbReference type="InterPro" id="IPR027370">
    <property type="entry name" value="Znf-RING_euk"/>
</dbReference>
<dbReference type="GO" id="GO:0008270">
    <property type="term" value="F:zinc ion binding"/>
    <property type="evidence" value="ECO:0007669"/>
    <property type="project" value="UniProtKB-KW"/>
</dbReference>
<dbReference type="PANTHER" id="PTHR23138">
    <property type="entry name" value="RAN BINDING PROTEIN"/>
    <property type="match status" value="1"/>
</dbReference>
<evidence type="ECO:0000259" key="8">
    <source>
        <dbReference type="PROSITE" id="PS50196"/>
    </source>
</evidence>
<dbReference type="InterPro" id="IPR000156">
    <property type="entry name" value="Ran_bind_dom"/>
</dbReference>
<dbReference type="PROSITE" id="PS50089">
    <property type="entry name" value="ZF_RING_2"/>
    <property type="match status" value="1"/>
</dbReference>
<dbReference type="Gene3D" id="3.30.160.60">
    <property type="entry name" value="Classic Zinc Finger"/>
    <property type="match status" value="1"/>
</dbReference>
<evidence type="ECO:0000256" key="4">
    <source>
        <dbReference type="PROSITE-ProRule" id="PRU00024"/>
    </source>
</evidence>
<dbReference type="InterPro" id="IPR000315">
    <property type="entry name" value="Znf_B-box"/>
</dbReference>
<keyword evidence="10" id="KW-1185">Reference proteome</keyword>
<dbReference type="Gene3D" id="4.10.830.40">
    <property type="match status" value="1"/>
</dbReference>
<evidence type="ECO:0000256" key="1">
    <source>
        <dbReference type="ARBA" id="ARBA00022723"/>
    </source>
</evidence>
<dbReference type="Pfam" id="PF00643">
    <property type="entry name" value="zf-B_box"/>
    <property type="match status" value="1"/>
</dbReference>
<evidence type="ECO:0000313" key="10">
    <source>
        <dbReference type="Proteomes" id="UP001364617"/>
    </source>
</evidence>
<dbReference type="SUPFAM" id="SSF57850">
    <property type="entry name" value="RING/U-box"/>
    <property type="match status" value="1"/>
</dbReference>
<dbReference type="InterPro" id="IPR013083">
    <property type="entry name" value="Znf_RING/FYVE/PHD"/>
</dbReference>
<proteinExistence type="predicted"/>
<dbReference type="EMBL" id="JAYKXH010000005">
    <property type="protein sequence ID" value="KAK7169582.1"/>
    <property type="molecule type" value="Genomic_DNA"/>
</dbReference>
<reference evidence="9 10" key="1">
    <citation type="submission" date="2024-02" db="EMBL/GenBank/DDBJ databases">
        <title>Chromosome-level genome assembly of the Eurasian Minnow (Phoxinus phoxinus).</title>
        <authorList>
            <person name="Oriowo T.O."/>
            <person name="Martin S."/>
            <person name="Stange M."/>
            <person name="Chrysostomakis Y."/>
            <person name="Brown T."/>
            <person name="Winkler S."/>
            <person name="Kukowka S."/>
            <person name="Myers E.W."/>
            <person name="Bohne A."/>
        </authorList>
    </citation>
    <scope>NUCLEOTIDE SEQUENCE [LARGE SCALE GENOMIC DNA]</scope>
    <source>
        <strain evidence="9">ZFMK-TIS-60720</strain>
        <tissue evidence="9">Whole Organism</tissue>
    </source>
</reference>
<dbReference type="AlphaFoldDB" id="A0AAN9HDF1"/>
<keyword evidence="2 4" id="KW-0863">Zinc-finger</keyword>
<feature type="domain" description="B box-type" evidence="7">
    <location>
        <begin position="141"/>
        <end position="176"/>
    </location>
</feature>
<dbReference type="Proteomes" id="UP001364617">
    <property type="component" value="Unassembled WGS sequence"/>
</dbReference>
<dbReference type="PROSITE" id="PS50196">
    <property type="entry name" value="RANBD1"/>
    <property type="match status" value="2"/>
</dbReference>
<dbReference type="Pfam" id="PF00638">
    <property type="entry name" value="Ran_BP1"/>
    <property type="match status" value="2"/>
</dbReference>
<name>A0AAN9HDF1_9TELE</name>
<dbReference type="InterPro" id="IPR045255">
    <property type="entry name" value="RanBP1-like"/>
</dbReference>
<protein>
    <recommendedName>
        <fullName evidence="11">E3 SUMO-protein ligase RanBP2-like</fullName>
    </recommendedName>
</protein>
<dbReference type="PROSITE" id="PS00518">
    <property type="entry name" value="ZF_RING_1"/>
    <property type="match status" value="1"/>
</dbReference>
<dbReference type="Gene3D" id="2.30.29.30">
    <property type="entry name" value="Pleckstrin-homology domain (PH domain)/Phosphotyrosine-binding domain (PTB)"/>
    <property type="match status" value="2"/>
</dbReference>
<keyword evidence="1" id="KW-0479">Metal-binding</keyword>
<organism evidence="9 10">
    <name type="scientific">Phoxinus phoxinus</name>
    <name type="common">Eurasian minnow</name>
    <dbReference type="NCBI Taxonomy" id="58324"/>
    <lineage>
        <taxon>Eukaryota</taxon>
        <taxon>Metazoa</taxon>
        <taxon>Chordata</taxon>
        <taxon>Craniata</taxon>
        <taxon>Vertebrata</taxon>
        <taxon>Euteleostomi</taxon>
        <taxon>Actinopterygii</taxon>
        <taxon>Neopterygii</taxon>
        <taxon>Teleostei</taxon>
        <taxon>Ostariophysi</taxon>
        <taxon>Cypriniformes</taxon>
        <taxon>Leuciscidae</taxon>
        <taxon>Phoxininae</taxon>
        <taxon>Phoxinus</taxon>
    </lineage>
</organism>
<dbReference type="FunFam" id="2.30.29.30:FF:000018">
    <property type="entry name" value="E3 SUMO-protein ligase RanBP2"/>
    <property type="match status" value="1"/>
</dbReference>
<dbReference type="SMART" id="SM00184">
    <property type="entry name" value="RING"/>
    <property type="match status" value="1"/>
</dbReference>
<dbReference type="GO" id="GO:0005096">
    <property type="term" value="F:GTPase activator activity"/>
    <property type="evidence" value="ECO:0007669"/>
    <property type="project" value="TreeGrafter"/>
</dbReference>
<gene>
    <name evidence="9" type="ORF">R3I93_005533</name>
</gene>
<comment type="caution">
    <text evidence="9">The sequence shown here is derived from an EMBL/GenBank/DDBJ whole genome shotgun (WGS) entry which is preliminary data.</text>
</comment>
<dbReference type="PANTHER" id="PTHR23138:SF87">
    <property type="entry name" value="E3 SUMO-PROTEIN LIGASE RANBP2"/>
    <property type="match status" value="1"/>
</dbReference>
<dbReference type="Pfam" id="PF25600">
    <property type="entry name" value="TRIM_CC"/>
    <property type="match status" value="1"/>
</dbReference>
<feature type="domain" description="RanBD1" evidence="8">
    <location>
        <begin position="661"/>
        <end position="780"/>
    </location>
</feature>
<dbReference type="SMART" id="SM00160">
    <property type="entry name" value="RanBD"/>
    <property type="match status" value="2"/>
</dbReference>
<dbReference type="Gene3D" id="3.30.40.10">
    <property type="entry name" value="Zinc/RING finger domain, C3HC4 (zinc finger)"/>
    <property type="match status" value="1"/>
</dbReference>
<keyword evidence="3" id="KW-0862">Zinc</keyword>
<dbReference type="InterPro" id="IPR011993">
    <property type="entry name" value="PH-like_dom_sf"/>
</dbReference>
<feature type="domain" description="RanBD1" evidence="8">
    <location>
        <begin position="442"/>
        <end position="576"/>
    </location>
</feature>
<feature type="domain" description="RING-type" evidence="6">
    <location>
        <begin position="10"/>
        <end position="52"/>
    </location>
</feature>
<feature type="compositionally biased region" description="Acidic residues" evidence="5">
    <location>
        <begin position="628"/>
        <end position="649"/>
    </location>
</feature>
<evidence type="ECO:0000313" key="9">
    <source>
        <dbReference type="EMBL" id="KAK7169582.1"/>
    </source>
</evidence>
<evidence type="ECO:0000256" key="5">
    <source>
        <dbReference type="SAM" id="MobiDB-lite"/>
    </source>
</evidence>
<evidence type="ECO:0000259" key="7">
    <source>
        <dbReference type="PROSITE" id="PS50119"/>
    </source>
</evidence>
<dbReference type="InterPro" id="IPR058030">
    <property type="entry name" value="TRIM8/14/16/25/29/45/65_CC"/>
</dbReference>
<dbReference type="InterPro" id="IPR017907">
    <property type="entry name" value="Znf_RING_CS"/>
</dbReference>
<dbReference type="PROSITE" id="PS50119">
    <property type="entry name" value="ZF_BBOX"/>
    <property type="match status" value="1"/>
</dbReference>
<evidence type="ECO:0008006" key="11">
    <source>
        <dbReference type="Google" id="ProtNLM"/>
    </source>
</evidence>
<dbReference type="GO" id="GO:0005643">
    <property type="term" value="C:nuclear pore"/>
    <property type="evidence" value="ECO:0007669"/>
    <property type="project" value="TreeGrafter"/>
</dbReference>